<protein>
    <submittedName>
        <fullName evidence="1">Uncharacterized protein</fullName>
    </submittedName>
</protein>
<reference evidence="1 2" key="1">
    <citation type="journal article" date="2023" name="Plants (Basel)">
        <title>Bridging the Gap: Combining Genomics and Transcriptomics Approaches to Understand Stylosanthes scabra, an Orphan Legume from the Brazilian Caatinga.</title>
        <authorList>
            <person name="Ferreira-Neto J.R.C."/>
            <person name="da Silva M.D."/>
            <person name="Binneck E."/>
            <person name="de Melo N.F."/>
            <person name="da Silva R.H."/>
            <person name="de Melo A.L.T.M."/>
            <person name="Pandolfi V."/>
            <person name="Bustamante F.O."/>
            <person name="Brasileiro-Vidal A.C."/>
            <person name="Benko-Iseppon A.M."/>
        </authorList>
    </citation>
    <scope>NUCLEOTIDE SEQUENCE [LARGE SCALE GENOMIC DNA]</scope>
    <source>
        <tissue evidence="1">Leaves</tissue>
    </source>
</reference>
<dbReference type="Proteomes" id="UP001341840">
    <property type="component" value="Unassembled WGS sequence"/>
</dbReference>
<comment type="caution">
    <text evidence="1">The sequence shown here is derived from an EMBL/GenBank/DDBJ whole genome shotgun (WGS) entry which is preliminary data.</text>
</comment>
<organism evidence="1 2">
    <name type="scientific">Stylosanthes scabra</name>
    <dbReference type="NCBI Taxonomy" id="79078"/>
    <lineage>
        <taxon>Eukaryota</taxon>
        <taxon>Viridiplantae</taxon>
        <taxon>Streptophyta</taxon>
        <taxon>Embryophyta</taxon>
        <taxon>Tracheophyta</taxon>
        <taxon>Spermatophyta</taxon>
        <taxon>Magnoliopsida</taxon>
        <taxon>eudicotyledons</taxon>
        <taxon>Gunneridae</taxon>
        <taxon>Pentapetalae</taxon>
        <taxon>rosids</taxon>
        <taxon>fabids</taxon>
        <taxon>Fabales</taxon>
        <taxon>Fabaceae</taxon>
        <taxon>Papilionoideae</taxon>
        <taxon>50 kb inversion clade</taxon>
        <taxon>dalbergioids sensu lato</taxon>
        <taxon>Dalbergieae</taxon>
        <taxon>Pterocarpus clade</taxon>
        <taxon>Stylosanthes</taxon>
    </lineage>
</organism>
<gene>
    <name evidence="1" type="ORF">PIB30_036605</name>
</gene>
<proteinExistence type="predicted"/>
<keyword evidence="2" id="KW-1185">Reference proteome</keyword>
<name>A0ABU6RDL5_9FABA</name>
<sequence>MKWFSRNDELSVISAFSVLSNTMRTMKEPIALTSIISHQSFLTAFFISSKLIGFIDSPTKLLPSNSSIPSALLSFSVDSPNVYGVSSVLRFNTFSSSDPFTTTSLNDLPFQNPASFLLGTAVQALAVSGAIERIYYYPFPTKYSPELDDSGLLWEVVNKQGARSQATSLTTWSKDPLTNMGTHIVAYTLSEGQSSNRLPLFTGRTMPTGRNE</sequence>
<evidence type="ECO:0000313" key="2">
    <source>
        <dbReference type="Proteomes" id="UP001341840"/>
    </source>
</evidence>
<evidence type="ECO:0000313" key="1">
    <source>
        <dbReference type="EMBL" id="MED6122091.1"/>
    </source>
</evidence>
<dbReference type="EMBL" id="JASCZI010030388">
    <property type="protein sequence ID" value="MED6122091.1"/>
    <property type="molecule type" value="Genomic_DNA"/>
</dbReference>
<accession>A0ABU6RDL5</accession>